<feature type="signal peptide" evidence="2">
    <location>
        <begin position="1"/>
        <end position="25"/>
    </location>
</feature>
<proteinExistence type="predicted"/>
<dbReference type="Proteomes" id="UP000005953">
    <property type="component" value="Unassembled WGS sequence"/>
</dbReference>
<evidence type="ECO:0008006" key="5">
    <source>
        <dbReference type="Google" id="ProtNLM"/>
    </source>
</evidence>
<reference evidence="3 4" key="1">
    <citation type="submission" date="2006-02" db="EMBL/GenBank/DDBJ databases">
        <authorList>
            <person name="Pinhassi J."/>
            <person name="Pedros-Alio C."/>
            <person name="Ferriera S."/>
            <person name="Johnson J."/>
            <person name="Kravitz S."/>
            <person name="Halpern A."/>
            <person name="Remington K."/>
            <person name="Beeson K."/>
            <person name="Tran B."/>
            <person name="Rogers Y.-H."/>
            <person name="Friedman R."/>
            <person name="Venter J.C."/>
        </authorList>
    </citation>
    <scope>NUCLEOTIDE SEQUENCE [LARGE SCALE GENOMIC DNA]</scope>
    <source>
        <strain evidence="3 4">MED297</strain>
    </source>
</reference>
<feature type="region of interest" description="Disordered" evidence="1">
    <location>
        <begin position="20"/>
        <end position="58"/>
    </location>
</feature>
<name>A4BB37_9GAMM</name>
<sequence length="413" mass="43903">MNKRILLTLPLAATLALVGCNPSSNDDAGSTGNTGETGETGGGETNPGGGSTTPEPLTVYTDEKWNANTDTFEDLTFFKGGIDLFAVKRTAKLGADEYKTLAGSEVSKGLVTHREVLFDQTSSHHVRTAGFKFQHSAANNSENDILVVTCTPGVWMYTGAPGTGPILIPATLTFSLKSNPSETQELSLTLNGEPTAYKHLVSCDAMDVYDGAGSPDEVVVFIGGKQAYVNSSGSIIRRSAMTRLSMDFDRDGEMEDNDPAVGPMIGGIGGATLYSSGFDDIRALSAVSGTQVIAFHRSGVNNKLYEYDMSSPSPLRTLVTSGTNAFTGQTDDMTVSDMEAHVAFGNIPRVSLVSHDYTGVVTVDYDSVSPSFVKSTNTDAQNCVDVITSDSQPNARLWCHNSTDEGKLLQFTY</sequence>
<evidence type="ECO:0000313" key="4">
    <source>
        <dbReference type="Proteomes" id="UP000005953"/>
    </source>
</evidence>
<organism evidence="3 4">
    <name type="scientific">Reinekea blandensis MED297</name>
    <dbReference type="NCBI Taxonomy" id="314283"/>
    <lineage>
        <taxon>Bacteria</taxon>
        <taxon>Pseudomonadati</taxon>
        <taxon>Pseudomonadota</taxon>
        <taxon>Gammaproteobacteria</taxon>
        <taxon>Oceanospirillales</taxon>
        <taxon>Saccharospirillaceae</taxon>
        <taxon>Reinekea</taxon>
    </lineage>
</organism>
<dbReference type="EMBL" id="AAOE01000003">
    <property type="protein sequence ID" value="EAR10650.1"/>
    <property type="molecule type" value="Genomic_DNA"/>
</dbReference>
<dbReference type="HOGENOM" id="CLU_629567_0_0_6"/>
<evidence type="ECO:0000256" key="2">
    <source>
        <dbReference type="SAM" id="SignalP"/>
    </source>
</evidence>
<keyword evidence="2" id="KW-0732">Signal</keyword>
<feature type="compositionally biased region" description="Gly residues" evidence="1">
    <location>
        <begin position="38"/>
        <end position="51"/>
    </location>
</feature>
<evidence type="ECO:0000256" key="1">
    <source>
        <dbReference type="SAM" id="MobiDB-lite"/>
    </source>
</evidence>
<gene>
    <name evidence="3" type="ORF">MED297_11560</name>
</gene>
<dbReference type="AlphaFoldDB" id="A4BB37"/>
<protein>
    <recommendedName>
        <fullName evidence="5">Lipoprotein</fullName>
    </recommendedName>
</protein>
<feature type="chain" id="PRO_5002664989" description="Lipoprotein" evidence="2">
    <location>
        <begin position="26"/>
        <end position="413"/>
    </location>
</feature>
<dbReference type="OrthoDB" id="6117242at2"/>
<comment type="caution">
    <text evidence="3">The sequence shown here is derived from an EMBL/GenBank/DDBJ whole genome shotgun (WGS) entry which is preliminary data.</text>
</comment>
<evidence type="ECO:0000313" key="3">
    <source>
        <dbReference type="EMBL" id="EAR10650.1"/>
    </source>
</evidence>
<dbReference type="RefSeq" id="WP_008041923.1">
    <property type="nucleotide sequence ID" value="NZ_CH724149.1"/>
</dbReference>
<dbReference type="PROSITE" id="PS51257">
    <property type="entry name" value="PROKAR_LIPOPROTEIN"/>
    <property type="match status" value="1"/>
</dbReference>
<dbReference type="STRING" id="314283.MED297_11560"/>
<keyword evidence="4" id="KW-1185">Reference proteome</keyword>
<accession>A4BB37</accession>